<keyword evidence="2" id="KW-1185">Reference proteome</keyword>
<evidence type="ECO:0000313" key="1">
    <source>
        <dbReference type="EMBL" id="CAG8635491.1"/>
    </source>
</evidence>
<gene>
    <name evidence="1" type="ORF">GMARGA_LOCUS8561</name>
</gene>
<proteinExistence type="predicted"/>
<dbReference type="Proteomes" id="UP000789901">
    <property type="component" value="Unassembled WGS sequence"/>
</dbReference>
<sequence length="142" mass="16377">MGSSESNSALYRSVHSRLLNAHLSINNNSFKLAKIKNSDSVNKKSESASNVNFEDFHSSKRIRVVDEKDDNFEYYDKGAIEVNKECIYKKDEYKENNVCNSRSSKCSFAKFDKDKEKIIQPVVHNTRKQFELSKIVNSNEKV</sequence>
<evidence type="ECO:0000313" key="2">
    <source>
        <dbReference type="Proteomes" id="UP000789901"/>
    </source>
</evidence>
<name>A0ABN7UMT8_GIGMA</name>
<protein>
    <submittedName>
        <fullName evidence="1">29719_t:CDS:1</fullName>
    </submittedName>
</protein>
<accession>A0ABN7UMT8</accession>
<comment type="caution">
    <text evidence="1">The sequence shown here is derived from an EMBL/GenBank/DDBJ whole genome shotgun (WGS) entry which is preliminary data.</text>
</comment>
<dbReference type="EMBL" id="CAJVQB010004424">
    <property type="protein sequence ID" value="CAG8635491.1"/>
    <property type="molecule type" value="Genomic_DNA"/>
</dbReference>
<organism evidence="1 2">
    <name type="scientific">Gigaspora margarita</name>
    <dbReference type="NCBI Taxonomy" id="4874"/>
    <lineage>
        <taxon>Eukaryota</taxon>
        <taxon>Fungi</taxon>
        <taxon>Fungi incertae sedis</taxon>
        <taxon>Mucoromycota</taxon>
        <taxon>Glomeromycotina</taxon>
        <taxon>Glomeromycetes</taxon>
        <taxon>Diversisporales</taxon>
        <taxon>Gigasporaceae</taxon>
        <taxon>Gigaspora</taxon>
    </lineage>
</organism>
<reference evidence="1 2" key="1">
    <citation type="submission" date="2021-06" db="EMBL/GenBank/DDBJ databases">
        <authorList>
            <person name="Kallberg Y."/>
            <person name="Tangrot J."/>
            <person name="Rosling A."/>
        </authorList>
    </citation>
    <scope>NUCLEOTIDE SEQUENCE [LARGE SCALE GENOMIC DNA]</scope>
    <source>
        <strain evidence="1 2">120-4 pot B 10/14</strain>
    </source>
</reference>